<gene>
    <name evidence="4" type="ORF">FLK61_37890</name>
</gene>
<comment type="similarity">
    <text evidence="2">Belongs to the 5'-nucleotidase family.</text>
</comment>
<dbReference type="GO" id="GO:0046872">
    <property type="term" value="F:metal ion binding"/>
    <property type="evidence" value="ECO:0007669"/>
    <property type="project" value="InterPro"/>
</dbReference>
<dbReference type="Pfam" id="PF02872">
    <property type="entry name" value="5_nucleotid_C"/>
    <property type="match status" value="1"/>
</dbReference>
<dbReference type="InterPro" id="IPR006146">
    <property type="entry name" value="5'-Nucleotdase_CS"/>
</dbReference>
<dbReference type="GO" id="GO:0009166">
    <property type="term" value="P:nucleotide catabolic process"/>
    <property type="evidence" value="ECO:0007669"/>
    <property type="project" value="InterPro"/>
</dbReference>
<sequence length="684" mass="74501">MFKQTALTAASLLTLGAVLAPNVLAEEDTLSIDILHTNDLHATITDFGKVSGFIDSVREEADHSLYLDAGDIFSGSPVVDLPLGEPIITLLNEMGLEAMTIGNHEFDYGQEAYAARQAEADFSWLSANTNVTDPTIPIEQPDPYEIFTFDDISVGVLSLTQNPPATRPAGVEGLEFADYSDTIEEYDYLRDEVDILIALTHVGFGADQRIAEEFDHFDAIIGGHSHTTLTEPEIVNGTPIFQTGGYAENVGHVTVEIDQASGDVTVDGYLQPVDEITEVNASVAAMVETYISDSEELLFQVVGTTETGLSRDPRYDRDTSLGNFWTDAMRHAVDADFAVTNNGGLRASIPAGELTANDIYTVEPFNNEVTEILMTGEAFKEVLIYSFNRSDSIDLQASGFAYIVYVDDDGKLVDIDLFRDGEPLDLTATYSVALNNFMYEGGSGYDFTDSTLIQELAGPVTQAMFEYIEELDGEVNYDEAGENRIGIFPADERETPEVPAPVDFPFIDVPTSNFAYAYIQSLHADGIINGMSETMFAPKGITTRGQFSAMLSRLLDLEFDGADLPLDLRGDIGAEIAALVEAGIVEGYPDGTFRQHVVISRQEMTVMAIRALDYAVADELPVGSALTFADEDQISPYARESVQTAVELGIIGGMTETQVQPLGYALRDQTAKVTYYVNELINAE</sequence>
<dbReference type="InterPro" id="IPR029052">
    <property type="entry name" value="Metallo-depent_PP-like"/>
</dbReference>
<dbReference type="PANTHER" id="PTHR11575:SF24">
    <property type="entry name" value="5'-NUCLEOTIDASE"/>
    <property type="match status" value="1"/>
</dbReference>
<organism evidence="4 5">
    <name type="scientific">Paenalkalicoccus suaedae</name>
    <dbReference type="NCBI Taxonomy" id="2592382"/>
    <lineage>
        <taxon>Bacteria</taxon>
        <taxon>Bacillati</taxon>
        <taxon>Bacillota</taxon>
        <taxon>Bacilli</taxon>
        <taxon>Bacillales</taxon>
        <taxon>Bacillaceae</taxon>
        <taxon>Paenalkalicoccus</taxon>
    </lineage>
</organism>
<dbReference type="InterPro" id="IPR008334">
    <property type="entry name" value="5'-Nucleotdase_C"/>
</dbReference>
<dbReference type="PROSITE" id="PS51272">
    <property type="entry name" value="SLH"/>
    <property type="match status" value="3"/>
</dbReference>
<evidence type="ECO:0000256" key="1">
    <source>
        <dbReference type="ARBA" id="ARBA00022729"/>
    </source>
</evidence>
<feature type="chain" id="PRO_5033101883" evidence="2">
    <location>
        <begin position="26"/>
        <end position="684"/>
    </location>
</feature>
<dbReference type="Pfam" id="PF00395">
    <property type="entry name" value="SLH"/>
    <property type="match status" value="3"/>
</dbReference>
<dbReference type="Pfam" id="PF00149">
    <property type="entry name" value="Metallophos"/>
    <property type="match status" value="1"/>
</dbReference>
<evidence type="ECO:0000259" key="3">
    <source>
        <dbReference type="PROSITE" id="PS51272"/>
    </source>
</evidence>
<dbReference type="InterPro" id="IPR004843">
    <property type="entry name" value="Calcineurin-like_PHP"/>
</dbReference>
<keyword evidence="5" id="KW-1185">Reference proteome</keyword>
<evidence type="ECO:0000313" key="5">
    <source>
        <dbReference type="Proteomes" id="UP000318138"/>
    </source>
</evidence>
<keyword evidence="2" id="KW-0378">Hydrolase</keyword>
<dbReference type="InterPro" id="IPR006179">
    <property type="entry name" value="5_nucleotidase/apyrase"/>
</dbReference>
<feature type="domain" description="SLH" evidence="3">
    <location>
        <begin position="625"/>
        <end position="684"/>
    </location>
</feature>
<dbReference type="InterPro" id="IPR001119">
    <property type="entry name" value="SLH_dom"/>
</dbReference>
<dbReference type="SUPFAM" id="SSF55816">
    <property type="entry name" value="5'-nucleotidase (syn. UDP-sugar hydrolase), C-terminal domain"/>
    <property type="match status" value="1"/>
</dbReference>
<keyword evidence="1 2" id="KW-0732">Signal</keyword>
<dbReference type="GO" id="GO:0016788">
    <property type="term" value="F:hydrolase activity, acting on ester bonds"/>
    <property type="evidence" value="ECO:0007669"/>
    <property type="project" value="InterPro"/>
</dbReference>
<dbReference type="PRINTS" id="PR01607">
    <property type="entry name" value="APYRASEFAMLY"/>
</dbReference>
<dbReference type="RefSeq" id="WP_176010381.1">
    <property type="nucleotide sequence ID" value="NZ_CP041372.2"/>
</dbReference>
<evidence type="ECO:0000256" key="2">
    <source>
        <dbReference type="RuleBase" id="RU362119"/>
    </source>
</evidence>
<accession>A0A859FIA8</accession>
<dbReference type="PROSITE" id="PS00785">
    <property type="entry name" value="5_NUCLEOTIDASE_1"/>
    <property type="match status" value="1"/>
</dbReference>
<keyword evidence="2" id="KW-0547">Nucleotide-binding</keyword>
<feature type="signal peptide" evidence="2">
    <location>
        <begin position="1"/>
        <end position="25"/>
    </location>
</feature>
<feature type="domain" description="SLH" evidence="3">
    <location>
        <begin position="575"/>
        <end position="622"/>
    </location>
</feature>
<dbReference type="Gene3D" id="3.60.21.10">
    <property type="match status" value="1"/>
</dbReference>
<dbReference type="AlphaFoldDB" id="A0A859FIA8"/>
<protein>
    <submittedName>
        <fullName evidence="4">5'-nucleotidase C-terminal domain-containing protein</fullName>
    </submittedName>
</protein>
<dbReference type="KEGG" id="psua:FLK61_37890"/>
<name>A0A859FIA8_9BACI</name>
<dbReference type="GO" id="GO:0000166">
    <property type="term" value="F:nucleotide binding"/>
    <property type="evidence" value="ECO:0007669"/>
    <property type="project" value="UniProtKB-KW"/>
</dbReference>
<reference evidence="5" key="1">
    <citation type="submission" date="2019-07" db="EMBL/GenBank/DDBJ databases">
        <title>Bacillus alkalisoli sp. nov. isolated from saline soil.</title>
        <authorList>
            <person name="Sun J.-Q."/>
            <person name="Xu L."/>
        </authorList>
    </citation>
    <scope>NUCLEOTIDE SEQUENCE [LARGE SCALE GENOMIC DNA]</scope>
    <source>
        <strain evidence="5">M4U3P1</strain>
    </source>
</reference>
<feature type="domain" description="SLH" evidence="3">
    <location>
        <begin position="502"/>
        <end position="565"/>
    </location>
</feature>
<dbReference type="Gene3D" id="3.90.780.10">
    <property type="entry name" value="5'-Nucleotidase, C-terminal domain"/>
    <property type="match status" value="1"/>
</dbReference>
<evidence type="ECO:0000313" key="4">
    <source>
        <dbReference type="EMBL" id="QKS72402.1"/>
    </source>
</evidence>
<dbReference type="EMBL" id="CP041372">
    <property type="protein sequence ID" value="QKS72402.1"/>
    <property type="molecule type" value="Genomic_DNA"/>
</dbReference>
<dbReference type="PANTHER" id="PTHR11575">
    <property type="entry name" value="5'-NUCLEOTIDASE-RELATED"/>
    <property type="match status" value="1"/>
</dbReference>
<dbReference type="Proteomes" id="UP000318138">
    <property type="component" value="Chromosome"/>
</dbReference>
<dbReference type="SUPFAM" id="SSF56300">
    <property type="entry name" value="Metallo-dependent phosphatases"/>
    <property type="match status" value="1"/>
</dbReference>
<proteinExistence type="inferred from homology"/>
<dbReference type="CDD" id="cd00845">
    <property type="entry name" value="MPP_UshA_N_like"/>
    <property type="match status" value="1"/>
</dbReference>
<dbReference type="InterPro" id="IPR036907">
    <property type="entry name" value="5'-Nucleotdase_C_sf"/>
</dbReference>